<protein>
    <submittedName>
        <fullName evidence="1">Uncharacterized protein</fullName>
    </submittedName>
</protein>
<accession>A0A0E9QDS3</accession>
<dbReference type="AlphaFoldDB" id="A0A0E9QDS3"/>
<sequence length="69" mass="8186">MWTLSEGVDIYFQSNINTYNPIFYCGRVMGGCCTLNQPNQKHRHNAHLMEYIHMYVSMYVCMYVCICTF</sequence>
<organism evidence="1">
    <name type="scientific">Anguilla anguilla</name>
    <name type="common">European freshwater eel</name>
    <name type="synonym">Muraena anguilla</name>
    <dbReference type="NCBI Taxonomy" id="7936"/>
    <lineage>
        <taxon>Eukaryota</taxon>
        <taxon>Metazoa</taxon>
        <taxon>Chordata</taxon>
        <taxon>Craniata</taxon>
        <taxon>Vertebrata</taxon>
        <taxon>Euteleostomi</taxon>
        <taxon>Actinopterygii</taxon>
        <taxon>Neopterygii</taxon>
        <taxon>Teleostei</taxon>
        <taxon>Anguilliformes</taxon>
        <taxon>Anguillidae</taxon>
        <taxon>Anguilla</taxon>
    </lineage>
</organism>
<dbReference type="EMBL" id="GBXM01093910">
    <property type="protein sequence ID" value="JAH14667.1"/>
    <property type="molecule type" value="Transcribed_RNA"/>
</dbReference>
<evidence type="ECO:0000313" key="1">
    <source>
        <dbReference type="EMBL" id="JAH14667.1"/>
    </source>
</evidence>
<proteinExistence type="predicted"/>
<reference evidence="1" key="2">
    <citation type="journal article" date="2015" name="Fish Shellfish Immunol.">
        <title>Early steps in the European eel (Anguilla anguilla)-Vibrio vulnificus interaction in the gills: Role of the RtxA13 toxin.</title>
        <authorList>
            <person name="Callol A."/>
            <person name="Pajuelo D."/>
            <person name="Ebbesson L."/>
            <person name="Teles M."/>
            <person name="MacKenzie S."/>
            <person name="Amaro C."/>
        </authorList>
    </citation>
    <scope>NUCLEOTIDE SEQUENCE</scope>
</reference>
<reference evidence="1" key="1">
    <citation type="submission" date="2014-11" db="EMBL/GenBank/DDBJ databases">
        <authorList>
            <person name="Amaro Gonzalez C."/>
        </authorList>
    </citation>
    <scope>NUCLEOTIDE SEQUENCE</scope>
</reference>
<name>A0A0E9QDS3_ANGAN</name>